<dbReference type="Proteomes" id="UP001140560">
    <property type="component" value="Unassembled WGS sequence"/>
</dbReference>
<sequence>MGNPPVDPAHIVQALVYTLLDVFDATRDLYQTLAVKEKRDYQLNLQAKGYPPSRKIEYVDDGRLGSDEALVMDKAAVTRQFEIGYQALGIDFAIGDGMCYGFCIGLRKR</sequence>
<organism evidence="1 2">
    <name type="scientific">Neocucurbitaria cava</name>
    <dbReference type="NCBI Taxonomy" id="798079"/>
    <lineage>
        <taxon>Eukaryota</taxon>
        <taxon>Fungi</taxon>
        <taxon>Dikarya</taxon>
        <taxon>Ascomycota</taxon>
        <taxon>Pezizomycotina</taxon>
        <taxon>Dothideomycetes</taxon>
        <taxon>Pleosporomycetidae</taxon>
        <taxon>Pleosporales</taxon>
        <taxon>Pleosporineae</taxon>
        <taxon>Cucurbitariaceae</taxon>
        <taxon>Neocucurbitaria</taxon>
    </lineage>
</organism>
<dbReference type="PANTHER" id="PTHR42354">
    <property type="entry name" value="C2H2-TYPE DOMAIN-CONTAINING PROTEIN"/>
    <property type="match status" value="1"/>
</dbReference>
<comment type="caution">
    <text evidence="1">The sequence shown here is derived from an EMBL/GenBank/DDBJ whole genome shotgun (WGS) entry which is preliminary data.</text>
</comment>
<proteinExistence type="predicted"/>
<keyword evidence="2" id="KW-1185">Reference proteome</keyword>
<gene>
    <name evidence="1" type="ORF">N0V83_002936</name>
</gene>
<protein>
    <submittedName>
        <fullName evidence="1">Uncharacterized protein</fullName>
    </submittedName>
</protein>
<dbReference type="EMBL" id="JAPEUY010000004">
    <property type="protein sequence ID" value="KAJ4374195.1"/>
    <property type="molecule type" value="Genomic_DNA"/>
</dbReference>
<accession>A0A9W8YCI0</accession>
<dbReference type="OrthoDB" id="5309037at2759"/>
<evidence type="ECO:0000313" key="2">
    <source>
        <dbReference type="Proteomes" id="UP001140560"/>
    </source>
</evidence>
<dbReference type="PANTHER" id="PTHR42354:SF1">
    <property type="entry name" value="C2H2-TYPE DOMAIN-CONTAINING PROTEIN"/>
    <property type="match status" value="1"/>
</dbReference>
<dbReference type="AlphaFoldDB" id="A0A9W8YCI0"/>
<evidence type="ECO:0000313" key="1">
    <source>
        <dbReference type="EMBL" id="KAJ4374195.1"/>
    </source>
</evidence>
<name>A0A9W8YCI0_9PLEO</name>
<reference evidence="1" key="1">
    <citation type="submission" date="2022-10" db="EMBL/GenBank/DDBJ databases">
        <title>Tapping the CABI collections for fungal endophytes: first genome assemblies for Collariella, Neodidymelliopsis, Ascochyta clinopodiicola, Didymella pomorum, Didymosphaeria variabile, Neocosmospora piperis and Neocucurbitaria cava.</title>
        <authorList>
            <person name="Hill R."/>
        </authorList>
    </citation>
    <scope>NUCLEOTIDE SEQUENCE</scope>
    <source>
        <strain evidence="1">IMI 356814</strain>
    </source>
</reference>